<accession>A0A1M6PKA5</accession>
<feature type="transmembrane region" description="Helical" evidence="8">
    <location>
        <begin position="265"/>
        <end position="287"/>
    </location>
</feature>
<proteinExistence type="inferred from homology"/>
<keyword evidence="7 8" id="KW-0472">Membrane</keyword>
<dbReference type="GO" id="GO:0016020">
    <property type="term" value="C:membrane"/>
    <property type="evidence" value="ECO:0007669"/>
    <property type="project" value="UniProtKB-SubCell"/>
</dbReference>
<sequence length="360" mass="40921">MNKEVISDKQGLFIIIMFILGNSAIMIEGLEAKQDLWIAIILSILLALPIILISARLHQIFLEKDLFYILEICFGKITGKFIILLYTWFVFHTEVLIFRNYSQFVNAVALTETPLILPIIAMGILCAWIVKEGIETLGRVAEFFSRIVITFLILSMLMLIPVMNIDNIFPVLFNGIKPIIKGAFSTLSFPFAQLFIFTMIFSNIINKSHYKIYITGLIIGGSIIFLTSTSIILVLGANKAQSLYFPTRNAFSKINIGNLIDNLEILIAVLLPVGTFIKGSVYLLATCKGITRIFGFDNYRFIVIPMTLLIINVSYFIHNSIIDLFDWMGDIWPYYTFPFQVILPIIIWIFAEVKKNNLLS</sequence>
<keyword evidence="4" id="KW-0309">Germination</keyword>
<evidence type="ECO:0000256" key="6">
    <source>
        <dbReference type="ARBA" id="ARBA00022989"/>
    </source>
</evidence>
<gene>
    <name evidence="9" type="ORF">SAMN02744037_01583</name>
</gene>
<dbReference type="NCBIfam" id="TIGR00912">
    <property type="entry name" value="2A0309"/>
    <property type="match status" value="1"/>
</dbReference>
<feature type="transmembrane region" description="Helical" evidence="8">
    <location>
        <begin position="299"/>
        <end position="317"/>
    </location>
</feature>
<keyword evidence="10" id="KW-1185">Reference proteome</keyword>
<dbReference type="GO" id="GO:0009847">
    <property type="term" value="P:spore germination"/>
    <property type="evidence" value="ECO:0007669"/>
    <property type="project" value="InterPro"/>
</dbReference>
<evidence type="ECO:0000256" key="5">
    <source>
        <dbReference type="ARBA" id="ARBA00022692"/>
    </source>
</evidence>
<dbReference type="EMBL" id="FRAE01000032">
    <property type="protein sequence ID" value="SHK08348.1"/>
    <property type="molecule type" value="Genomic_DNA"/>
</dbReference>
<evidence type="ECO:0000256" key="4">
    <source>
        <dbReference type="ARBA" id="ARBA00022544"/>
    </source>
</evidence>
<feature type="transmembrane region" description="Helical" evidence="8">
    <location>
        <begin position="36"/>
        <end position="55"/>
    </location>
</feature>
<evidence type="ECO:0000256" key="7">
    <source>
        <dbReference type="ARBA" id="ARBA00023136"/>
    </source>
</evidence>
<keyword evidence="5 8" id="KW-0812">Transmembrane</keyword>
<keyword evidence="6 8" id="KW-1133">Transmembrane helix</keyword>
<feature type="transmembrane region" description="Helical" evidence="8">
    <location>
        <begin position="143"/>
        <end position="163"/>
    </location>
</feature>
<feature type="transmembrane region" description="Helical" evidence="8">
    <location>
        <begin position="212"/>
        <end position="237"/>
    </location>
</feature>
<dbReference type="PANTHER" id="PTHR34975:SF2">
    <property type="entry name" value="SPORE GERMINATION PROTEIN A2"/>
    <property type="match status" value="1"/>
</dbReference>
<evidence type="ECO:0000313" key="10">
    <source>
        <dbReference type="Proteomes" id="UP000242497"/>
    </source>
</evidence>
<feature type="transmembrane region" description="Helical" evidence="8">
    <location>
        <begin position="12"/>
        <end position="30"/>
    </location>
</feature>
<feature type="transmembrane region" description="Helical" evidence="8">
    <location>
        <begin position="332"/>
        <end position="351"/>
    </location>
</feature>
<dbReference type="InterPro" id="IPR004761">
    <property type="entry name" value="Spore_GerAB"/>
</dbReference>
<evidence type="ECO:0000256" key="2">
    <source>
        <dbReference type="ARBA" id="ARBA00007998"/>
    </source>
</evidence>
<reference evidence="10" key="1">
    <citation type="submission" date="2016-11" db="EMBL/GenBank/DDBJ databases">
        <authorList>
            <person name="Varghese N."/>
            <person name="Submissions S."/>
        </authorList>
    </citation>
    <scope>NUCLEOTIDE SEQUENCE [LARGE SCALE GENOMIC DNA]</scope>
    <source>
        <strain evidence="10">DSM 15518</strain>
    </source>
</reference>
<name>A0A1M6PKA5_9FIRM</name>
<comment type="similarity">
    <text evidence="2">Belongs to the amino acid-polyamine-organocation (APC) superfamily. Spore germination protein (SGP) (TC 2.A.3.9) family.</text>
</comment>
<dbReference type="Pfam" id="PF03845">
    <property type="entry name" value="Spore_permease"/>
    <property type="match status" value="1"/>
</dbReference>
<evidence type="ECO:0000313" key="9">
    <source>
        <dbReference type="EMBL" id="SHK08348.1"/>
    </source>
</evidence>
<organism evidence="9 10">
    <name type="scientific">Tepidibacter formicigenes DSM 15518</name>
    <dbReference type="NCBI Taxonomy" id="1123349"/>
    <lineage>
        <taxon>Bacteria</taxon>
        <taxon>Bacillati</taxon>
        <taxon>Bacillota</taxon>
        <taxon>Clostridia</taxon>
        <taxon>Peptostreptococcales</taxon>
        <taxon>Peptostreptococcaceae</taxon>
        <taxon>Tepidibacter</taxon>
    </lineage>
</organism>
<evidence type="ECO:0000256" key="1">
    <source>
        <dbReference type="ARBA" id="ARBA00004141"/>
    </source>
</evidence>
<evidence type="ECO:0000256" key="8">
    <source>
        <dbReference type="SAM" id="Phobius"/>
    </source>
</evidence>
<keyword evidence="3" id="KW-0813">Transport</keyword>
<feature type="transmembrane region" description="Helical" evidence="8">
    <location>
        <begin position="183"/>
        <end position="205"/>
    </location>
</feature>
<dbReference type="STRING" id="1123349.SAMN02744037_01583"/>
<feature type="transmembrane region" description="Helical" evidence="8">
    <location>
        <begin position="109"/>
        <end position="131"/>
    </location>
</feature>
<dbReference type="OrthoDB" id="1675410at2"/>
<comment type="subcellular location">
    <subcellularLocation>
        <location evidence="1">Membrane</location>
        <topology evidence="1">Multi-pass membrane protein</topology>
    </subcellularLocation>
</comment>
<dbReference type="PANTHER" id="PTHR34975">
    <property type="entry name" value="SPORE GERMINATION PROTEIN A2"/>
    <property type="match status" value="1"/>
</dbReference>
<dbReference type="Proteomes" id="UP000242497">
    <property type="component" value="Unassembled WGS sequence"/>
</dbReference>
<feature type="transmembrane region" description="Helical" evidence="8">
    <location>
        <begin position="67"/>
        <end position="89"/>
    </location>
</feature>
<evidence type="ECO:0000256" key="3">
    <source>
        <dbReference type="ARBA" id="ARBA00022448"/>
    </source>
</evidence>
<dbReference type="AlphaFoldDB" id="A0A1M6PKA5"/>
<dbReference type="RefSeq" id="WP_072888871.1">
    <property type="nucleotide sequence ID" value="NZ_FRAE01000032.1"/>
</dbReference>
<protein>
    <submittedName>
        <fullName evidence="9">Spore germination protein KB</fullName>
    </submittedName>
</protein>